<gene>
    <name evidence="1" type="ORF">D910_10959</name>
</gene>
<name>U4UTZ6_DENPD</name>
<reference evidence="1 2" key="1">
    <citation type="journal article" date="2013" name="Genome Biol.">
        <title>Draft genome of the mountain pine beetle, Dendroctonus ponderosae Hopkins, a major forest pest.</title>
        <authorList>
            <person name="Keeling C.I."/>
            <person name="Yuen M.M."/>
            <person name="Liao N.Y."/>
            <person name="Docking T.R."/>
            <person name="Chan S.K."/>
            <person name="Taylor G.A."/>
            <person name="Palmquist D.L."/>
            <person name="Jackman S.D."/>
            <person name="Nguyen A."/>
            <person name="Li M."/>
            <person name="Henderson H."/>
            <person name="Janes J.K."/>
            <person name="Zhao Y."/>
            <person name="Pandoh P."/>
            <person name="Moore R."/>
            <person name="Sperling F.A."/>
            <person name="Huber D.P."/>
            <person name="Birol I."/>
            <person name="Jones S.J."/>
            <person name="Bohlmann J."/>
        </authorList>
    </citation>
    <scope>NUCLEOTIDE SEQUENCE</scope>
</reference>
<sequence length="164" mass="18391">MQKALRREGTKIPAFHGTEGLVFTDGSKAEAFAEAIDNKQLTWKKHIKTAIEKVKATTAKLYPLLNRRSQISIRNKLLLIKTIIRPTLAYASTASGYAAEDLEEPLREFLASKANADFEKAGSHSNEELRNLMPMLASSWHGENAMLRRRDAGADKFLKRTTSF</sequence>
<dbReference type="EMBL" id="KB632368">
    <property type="protein sequence ID" value="ERL93671.1"/>
    <property type="molecule type" value="Genomic_DNA"/>
</dbReference>
<proteinExistence type="predicted"/>
<accession>U4UTZ6</accession>
<dbReference type="Proteomes" id="UP000030742">
    <property type="component" value="Unassembled WGS sequence"/>
</dbReference>
<dbReference type="AlphaFoldDB" id="U4UTZ6"/>
<evidence type="ECO:0000313" key="2">
    <source>
        <dbReference type="Proteomes" id="UP000030742"/>
    </source>
</evidence>
<organism evidence="1 2">
    <name type="scientific">Dendroctonus ponderosae</name>
    <name type="common">Mountain pine beetle</name>
    <dbReference type="NCBI Taxonomy" id="77166"/>
    <lineage>
        <taxon>Eukaryota</taxon>
        <taxon>Metazoa</taxon>
        <taxon>Ecdysozoa</taxon>
        <taxon>Arthropoda</taxon>
        <taxon>Hexapoda</taxon>
        <taxon>Insecta</taxon>
        <taxon>Pterygota</taxon>
        <taxon>Neoptera</taxon>
        <taxon>Endopterygota</taxon>
        <taxon>Coleoptera</taxon>
        <taxon>Polyphaga</taxon>
        <taxon>Cucujiformia</taxon>
        <taxon>Curculionidae</taxon>
        <taxon>Scolytinae</taxon>
        <taxon>Dendroctonus</taxon>
    </lineage>
</organism>
<evidence type="ECO:0000313" key="1">
    <source>
        <dbReference type="EMBL" id="ERL93671.1"/>
    </source>
</evidence>
<protein>
    <submittedName>
        <fullName evidence="1">Uncharacterized protein</fullName>
    </submittedName>
</protein>